<keyword evidence="1" id="KW-1133">Transmembrane helix</keyword>
<reference evidence="3" key="2">
    <citation type="submission" date="2019-10" db="EMBL/GenBank/DDBJ databases">
        <title>A de novo genome assembly of a pear dwarfing rootstock.</title>
        <authorList>
            <person name="Wang F."/>
            <person name="Wang J."/>
            <person name="Li S."/>
            <person name="Zhang Y."/>
            <person name="Fang M."/>
            <person name="Ma L."/>
            <person name="Zhao Y."/>
            <person name="Jiang S."/>
        </authorList>
    </citation>
    <scope>NUCLEOTIDE SEQUENCE [LARGE SCALE GENOMIC DNA]</scope>
</reference>
<evidence type="ECO:0000256" key="1">
    <source>
        <dbReference type="SAM" id="Phobius"/>
    </source>
</evidence>
<keyword evidence="1" id="KW-0472">Membrane</keyword>
<gene>
    <name evidence="2" type="ORF">D8674_014195</name>
</gene>
<dbReference type="Proteomes" id="UP000327157">
    <property type="component" value="Chromosome 15"/>
</dbReference>
<keyword evidence="3" id="KW-1185">Reference proteome</keyword>
<name>A0A5N5GRV1_9ROSA</name>
<proteinExistence type="predicted"/>
<protein>
    <submittedName>
        <fullName evidence="2">Uncharacterized protein</fullName>
    </submittedName>
</protein>
<keyword evidence="1" id="KW-0812">Transmembrane</keyword>
<sequence>MKNPEEICSLKDFTGTSFIGLESDSIPRFLNVLSKPSNLVSSVLSQSHNRRCKTLRILVFVFVSDLGVLTGFLMNFQSNPGTPCLEITTRVLVYVFIVDPEAGTVVGQVELNSDEHLR</sequence>
<accession>A0A5N5GRV1</accession>
<reference evidence="2 3" key="3">
    <citation type="submission" date="2019-11" db="EMBL/GenBank/DDBJ databases">
        <title>A de novo genome assembly of a pear dwarfing rootstock.</title>
        <authorList>
            <person name="Wang F."/>
            <person name="Wang J."/>
            <person name="Li S."/>
            <person name="Zhang Y."/>
            <person name="Fang M."/>
            <person name="Ma L."/>
            <person name="Zhao Y."/>
            <person name="Jiang S."/>
        </authorList>
    </citation>
    <scope>NUCLEOTIDE SEQUENCE [LARGE SCALE GENOMIC DNA]</scope>
    <source>
        <strain evidence="2">S2</strain>
        <tissue evidence="2">Leaf</tissue>
    </source>
</reference>
<evidence type="ECO:0000313" key="3">
    <source>
        <dbReference type="Proteomes" id="UP000327157"/>
    </source>
</evidence>
<reference evidence="2 3" key="1">
    <citation type="submission" date="2019-09" db="EMBL/GenBank/DDBJ databases">
        <authorList>
            <person name="Ou C."/>
        </authorList>
    </citation>
    <scope>NUCLEOTIDE SEQUENCE [LARGE SCALE GENOMIC DNA]</scope>
    <source>
        <strain evidence="2">S2</strain>
        <tissue evidence="2">Leaf</tissue>
    </source>
</reference>
<dbReference type="EMBL" id="SMOL01000401">
    <property type="protein sequence ID" value="KAB2618326.1"/>
    <property type="molecule type" value="Genomic_DNA"/>
</dbReference>
<comment type="caution">
    <text evidence="2">The sequence shown here is derived from an EMBL/GenBank/DDBJ whole genome shotgun (WGS) entry which is preliminary data.</text>
</comment>
<evidence type="ECO:0000313" key="2">
    <source>
        <dbReference type="EMBL" id="KAB2618326.1"/>
    </source>
</evidence>
<organism evidence="2 3">
    <name type="scientific">Pyrus ussuriensis x Pyrus communis</name>
    <dbReference type="NCBI Taxonomy" id="2448454"/>
    <lineage>
        <taxon>Eukaryota</taxon>
        <taxon>Viridiplantae</taxon>
        <taxon>Streptophyta</taxon>
        <taxon>Embryophyta</taxon>
        <taxon>Tracheophyta</taxon>
        <taxon>Spermatophyta</taxon>
        <taxon>Magnoliopsida</taxon>
        <taxon>eudicotyledons</taxon>
        <taxon>Gunneridae</taxon>
        <taxon>Pentapetalae</taxon>
        <taxon>rosids</taxon>
        <taxon>fabids</taxon>
        <taxon>Rosales</taxon>
        <taxon>Rosaceae</taxon>
        <taxon>Amygdaloideae</taxon>
        <taxon>Maleae</taxon>
        <taxon>Pyrus</taxon>
    </lineage>
</organism>
<dbReference type="AlphaFoldDB" id="A0A5N5GRV1"/>
<feature type="transmembrane region" description="Helical" evidence="1">
    <location>
        <begin position="55"/>
        <end position="74"/>
    </location>
</feature>